<evidence type="ECO:0000313" key="11">
    <source>
        <dbReference type="Proteomes" id="UP000230605"/>
    </source>
</evidence>
<comment type="similarity">
    <text evidence="1">Belongs to the glycosyl hydrolase 2 family.</text>
</comment>
<organism evidence="9 11">
    <name type="scientific">Cercospora beticola</name>
    <name type="common">Sugarbeet leaf spot fungus</name>
    <dbReference type="NCBI Taxonomy" id="122368"/>
    <lineage>
        <taxon>Eukaryota</taxon>
        <taxon>Fungi</taxon>
        <taxon>Dikarya</taxon>
        <taxon>Ascomycota</taxon>
        <taxon>Pezizomycotina</taxon>
        <taxon>Dothideomycetes</taxon>
        <taxon>Dothideomycetidae</taxon>
        <taxon>Mycosphaerellales</taxon>
        <taxon>Mycosphaerellaceae</taxon>
        <taxon>Cercospora</taxon>
    </lineage>
</organism>
<evidence type="ECO:0000256" key="2">
    <source>
        <dbReference type="ARBA" id="ARBA00022801"/>
    </source>
</evidence>
<evidence type="ECO:0000259" key="8">
    <source>
        <dbReference type="Pfam" id="PF02837"/>
    </source>
</evidence>
<feature type="region of interest" description="Disordered" evidence="4">
    <location>
        <begin position="33"/>
        <end position="64"/>
    </location>
</feature>
<dbReference type="PANTHER" id="PTHR42732">
    <property type="entry name" value="BETA-GALACTOSIDASE"/>
    <property type="match status" value="1"/>
</dbReference>
<evidence type="ECO:0000256" key="4">
    <source>
        <dbReference type="SAM" id="MobiDB-lite"/>
    </source>
</evidence>
<keyword evidence="3" id="KW-0326">Glycosidase</keyword>
<feature type="domain" description="Glycosyl hydrolases family 2 sugar binding" evidence="8">
    <location>
        <begin position="120"/>
        <end position="193"/>
    </location>
</feature>
<keyword evidence="12" id="KW-1185">Reference proteome</keyword>
<dbReference type="SUPFAM" id="SSF49785">
    <property type="entry name" value="Galactose-binding domain-like"/>
    <property type="match status" value="1"/>
</dbReference>
<dbReference type="InterPro" id="IPR017853">
    <property type="entry name" value="GH"/>
</dbReference>
<protein>
    <submittedName>
        <fullName evidence="9">Beta-galactosidase</fullName>
    </submittedName>
</protein>
<dbReference type="EMBL" id="LKMD01000101">
    <property type="protein sequence ID" value="PIA99549.1"/>
    <property type="molecule type" value="Genomic_DNA"/>
</dbReference>
<dbReference type="InterPro" id="IPR006104">
    <property type="entry name" value="Glyco_hydro_2_N"/>
</dbReference>
<dbReference type="InterPro" id="IPR008979">
    <property type="entry name" value="Galactose-bd-like_sf"/>
</dbReference>
<evidence type="ECO:0000256" key="1">
    <source>
        <dbReference type="ARBA" id="ARBA00007401"/>
    </source>
</evidence>
<proteinExistence type="inferred from homology"/>
<dbReference type="InterPro" id="IPR051913">
    <property type="entry name" value="GH2_Domain-Containing"/>
</dbReference>
<reference evidence="10 12" key="2">
    <citation type="submission" date="2023-09" db="EMBL/GenBank/DDBJ databases">
        <title>Complete-Gapless Cercospora beticola genome.</title>
        <authorList>
            <person name="Wyatt N.A."/>
            <person name="Spanner R.E."/>
            <person name="Bolton M.D."/>
        </authorList>
    </citation>
    <scope>NUCLEOTIDE SEQUENCE [LARGE SCALE GENOMIC DNA]</scope>
    <source>
        <strain evidence="10">Cb09-40</strain>
    </source>
</reference>
<dbReference type="AlphaFoldDB" id="A0A2G5I424"/>
<keyword evidence="2" id="KW-0378">Hydrolase</keyword>
<dbReference type="Proteomes" id="UP000230605">
    <property type="component" value="Chromosome 3"/>
</dbReference>
<sequence>MHFSSFIHSALLLTSATAHVPLKFTRQATNETQAYQLQTPPLDTDYTSSVGTKPWPQHPRPKLKRDQWQNLSGIWQYTNASSLDALNNPPFGQNLAREVLVPFCLESGLSGIQGENLLYSWYRTTFDVPTDWTGGRVLLNFDAVDYEATVFVNGQNVTFHRGGYFAFSVDITDALQAGGNGTNELVVFVHDPTDSDPYVIPIGKQTLRPSHIFYRPCSGIWQTVWLESVPTNYISSLDVNGDADGNLNITVTAADNSTSDVEVTVYEKNTTNSVATGSGNSGSAFSIKVDSVRLWTPENPTLYDVVVKLGDDEIQSYSGFRTISRGEVNGVQRILLNGASYFPFGTLDQGYWPDGLYTPPTYDAMVYDLKVLKDIGYNMLRKHIKVEPPLFYEATDRLGLLVMQDMPSLRPSQSRTLEDCTSVTILPDAAQQQEFQRQLEVLVTQFRSYTSIFSWVIYNEGWGQITTQPYPEFGLTDVVRSLDPTRLVNANTGWYDHGAGDFSDNHHYANPQCGTPWYSINSSPHDPSRIGFQGEFGGTGHNVSAENLWKVEQAINQINQTYEIDETLDIWNYRGHFLLNELLSQVELYSCAGGVWTQTTDVEGEVNGMLTYDRRIIRPDLEQWNRDIQALYNANAARSNATAPTFAPTVAYTPVATPWNPSYYDQYVWQPAGPAQTTGGGGVPGGWDV</sequence>
<feature type="domain" description="Glycoside hydrolase family 2 catalytic" evidence="7">
    <location>
        <begin position="362"/>
        <end position="614"/>
    </location>
</feature>
<evidence type="ECO:0000313" key="12">
    <source>
        <dbReference type="Proteomes" id="UP001302367"/>
    </source>
</evidence>
<evidence type="ECO:0000313" key="10">
    <source>
        <dbReference type="EMBL" id="WPB00413.1"/>
    </source>
</evidence>
<dbReference type="GO" id="GO:0005975">
    <property type="term" value="P:carbohydrate metabolic process"/>
    <property type="evidence" value="ECO:0007669"/>
    <property type="project" value="InterPro"/>
</dbReference>
<dbReference type="Gene3D" id="2.60.120.260">
    <property type="entry name" value="Galactose-binding domain-like"/>
    <property type="match status" value="1"/>
</dbReference>
<gene>
    <name evidence="9" type="ORF">CB0940_03240</name>
    <name evidence="10" type="ORF">RHO25_005032</name>
</gene>
<feature type="chain" id="PRO_5013895649" evidence="5">
    <location>
        <begin position="19"/>
        <end position="689"/>
    </location>
</feature>
<dbReference type="PANTHER" id="PTHR42732:SF2">
    <property type="entry name" value="BETA-MANNOSIDASE"/>
    <property type="match status" value="1"/>
</dbReference>
<dbReference type="Pfam" id="PF00703">
    <property type="entry name" value="Glyco_hydro_2"/>
    <property type="match status" value="1"/>
</dbReference>
<evidence type="ECO:0000313" key="9">
    <source>
        <dbReference type="EMBL" id="PIA99549.1"/>
    </source>
</evidence>
<evidence type="ECO:0000256" key="5">
    <source>
        <dbReference type="SAM" id="SignalP"/>
    </source>
</evidence>
<dbReference type="EMBL" id="CP134186">
    <property type="protein sequence ID" value="WPB00413.1"/>
    <property type="molecule type" value="Genomic_DNA"/>
</dbReference>
<dbReference type="Pfam" id="PF02836">
    <property type="entry name" value="Glyco_hydro_2_C"/>
    <property type="match status" value="1"/>
</dbReference>
<dbReference type="Gene3D" id="2.60.40.10">
    <property type="entry name" value="Immunoglobulins"/>
    <property type="match status" value="1"/>
</dbReference>
<dbReference type="InterPro" id="IPR006102">
    <property type="entry name" value="Ig-like_GH2"/>
</dbReference>
<evidence type="ECO:0000259" key="7">
    <source>
        <dbReference type="Pfam" id="PF02836"/>
    </source>
</evidence>
<dbReference type="GO" id="GO:0004553">
    <property type="term" value="F:hydrolase activity, hydrolyzing O-glycosyl compounds"/>
    <property type="evidence" value="ECO:0007669"/>
    <property type="project" value="InterPro"/>
</dbReference>
<dbReference type="Gene3D" id="3.20.20.80">
    <property type="entry name" value="Glycosidases"/>
    <property type="match status" value="1"/>
</dbReference>
<dbReference type="SUPFAM" id="SSF51445">
    <property type="entry name" value="(Trans)glycosidases"/>
    <property type="match status" value="1"/>
</dbReference>
<keyword evidence="5" id="KW-0732">Signal</keyword>
<dbReference type="SUPFAM" id="SSF49303">
    <property type="entry name" value="beta-Galactosidase/glucuronidase domain"/>
    <property type="match status" value="1"/>
</dbReference>
<feature type="signal peptide" evidence="5">
    <location>
        <begin position="1"/>
        <end position="18"/>
    </location>
</feature>
<accession>A0A2G5I424</accession>
<name>A0A2G5I424_CERBT</name>
<evidence type="ECO:0000256" key="3">
    <source>
        <dbReference type="ARBA" id="ARBA00023295"/>
    </source>
</evidence>
<dbReference type="Pfam" id="PF02837">
    <property type="entry name" value="Glyco_hydro_2_N"/>
    <property type="match status" value="1"/>
</dbReference>
<dbReference type="InterPro" id="IPR036156">
    <property type="entry name" value="Beta-gal/glucu_dom_sf"/>
</dbReference>
<evidence type="ECO:0000259" key="6">
    <source>
        <dbReference type="Pfam" id="PF00703"/>
    </source>
</evidence>
<feature type="domain" description="Glycoside hydrolase family 2 immunoglobulin-like beta-sandwich" evidence="6">
    <location>
        <begin position="239"/>
        <end position="321"/>
    </location>
</feature>
<dbReference type="InterPro" id="IPR013783">
    <property type="entry name" value="Ig-like_fold"/>
</dbReference>
<feature type="compositionally biased region" description="Polar residues" evidence="4">
    <location>
        <begin position="33"/>
        <end position="51"/>
    </location>
</feature>
<reference evidence="9 11" key="1">
    <citation type="submission" date="2015-10" db="EMBL/GenBank/DDBJ databases">
        <title>The cercosporin biosynthetic gene cluster was horizontally transferred to several fungal lineages and shown to be expanded in Cercospora beticola based on microsynteny with recipient genomes.</title>
        <authorList>
            <person name="De Jonge R."/>
            <person name="Ebert M.K."/>
            <person name="Suttle J.C."/>
            <person name="Jurick Ii W.M."/>
            <person name="Secor G.A."/>
            <person name="Thomma B.P."/>
            <person name="Van De Peer Y."/>
            <person name="Bolton M.D."/>
        </authorList>
    </citation>
    <scope>NUCLEOTIDE SEQUENCE [LARGE SCALE GENOMIC DNA]</scope>
    <source>
        <strain evidence="9 11">09-40</strain>
    </source>
</reference>
<dbReference type="Proteomes" id="UP001302367">
    <property type="component" value="Chromosome 3"/>
</dbReference>
<dbReference type="InterPro" id="IPR006103">
    <property type="entry name" value="Glyco_hydro_2_cat"/>
</dbReference>
<dbReference type="OrthoDB" id="408320at2759"/>